<dbReference type="EMBL" id="RJVU01068832">
    <property type="protein sequence ID" value="ROI78118.1"/>
    <property type="molecule type" value="Genomic_DNA"/>
</dbReference>
<accession>A0A3N0XMK5</accession>
<keyword evidence="8" id="KW-1185">Reference proteome</keyword>
<evidence type="ECO:0000256" key="1">
    <source>
        <dbReference type="ARBA" id="ARBA00022729"/>
    </source>
</evidence>
<sequence length="380" mass="40821">MCSGRVEVFHNETWGTVCDDSWDSTVAEVVCREMGCGNVIEAKSSAYFGQGSGQIWLDDIKCRGNESSLKDCSSSAWGLHNCGHGEDAGVICQVVRLVNGSKVCSGRVEVLHNGTWGTVCDHLWDSTDAAVVCREMGCGSVIEAKTAAYFGQGSGQIWLDDVQCLGDESSVKNCSSSGWGTHDCGHSEDAGVICQVVRLVNGPNLCSGRVEVLHNGKWGTVCDDLWDSTDAAVVCRELGCGSVIEAQGSAYFGQGSGQIWLDDVQCHGNESSLKDCSSRGWGTHDCGHKEDAGVICHARFVIPSALIEVPVLNVSSSEELDVKSIDAAESEDTPFHSPAYEELMEVVTRAVAKLNLEWPAEREEVCHKSKLDECFLPSRA</sequence>
<feature type="disulfide bond" evidence="5">
    <location>
        <begin position="133"/>
        <end position="194"/>
    </location>
</feature>
<feature type="disulfide bond" evidence="5">
    <location>
        <begin position="266"/>
        <end position="276"/>
    </location>
</feature>
<keyword evidence="1" id="KW-0732">Signal</keyword>
<dbReference type="Pfam" id="PF00530">
    <property type="entry name" value="SRCR"/>
    <property type="match status" value="3"/>
</dbReference>
<evidence type="ECO:0000256" key="4">
    <source>
        <dbReference type="ARBA" id="ARBA00023180"/>
    </source>
</evidence>
<feature type="disulfide bond" evidence="5">
    <location>
        <begin position="164"/>
        <end position="174"/>
    </location>
</feature>
<feature type="disulfide bond" evidence="5">
    <location>
        <begin position="18"/>
        <end position="82"/>
    </location>
</feature>
<evidence type="ECO:0000256" key="3">
    <source>
        <dbReference type="ARBA" id="ARBA00023157"/>
    </source>
</evidence>
<dbReference type="AlphaFoldDB" id="A0A3N0XMK5"/>
<gene>
    <name evidence="7" type="ORF">DPX16_0178</name>
</gene>
<feature type="domain" description="SRCR" evidence="6">
    <location>
        <begin position="197"/>
        <end position="297"/>
    </location>
</feature>
<dbReference type="Proteomes" id="UP000281406">
    <property type="component" value="Unassembled WGS sequence"/>
</dbReference>
<evidence type="ECO:0000313" key="7">
    <source>
        <dbReference type="EMBL" id="ROI78118.1"/>
    </source>
</evidence>
<feature type="domain" description="SRCR" evidence="6">
    <location>
        <begin position="1"/>
        <end position="93"/>
    </location>
</feature>
<dbReference type="GO" id="GO:0016020">
    <property type="term" value="C:membrane"/>
    <property type="evidence" value="ECO:0007669"/>
    <property type="project" value="InterPro"/>
</dbReference>
<dbReference type="OrthoDB" id="536948at2759"/>
<dbReference type="PANTHER" id="PTHR48071">
    <property type="entry name" value="SRCR DOMAIN-CONTAINING PROTEIN"/>
    <property type="match status" value="1"/>
</dbReference>
<evidence type="ECO:0000259" key="6">
    <source>
        <dbReference type="PROSITE" id="PS50287"/>
    </source>
</evidence>
<dbReference type="PANTHER" id="PTHR48071:SF18">
    <property type="entry name" value="DELETED IN MALIGNANT BRAIN TUMORS 1 PROTEIN-RELATED"/>
    <property type="match status" value="1"/>
</dbReference>
<dbReference type="InterPro" id="IPR001190">
    <property type="entry name" value="SRCR"/>
</dbReference>
<proteinExistence type="predicted"/>
<name>A0A3N0XMK5_ANAGA</name>
<feature type="domain" description="SRCR" evidence="6">
    <location>
        <begin position="95"/>
        <end position="195"/>
    </location>
</feature>
<feature type="disulfide bond" evidence="5">
    <location>
        <begin position="120"/>
        <end position="184"/>
    </location>
</feature>
<dbReference type="FunFam" id="3.10.250.10:FF:000006">
    <property type="entry name" value="neurotrypsin isoform X2"/>
    <property type="match status" value="3"/>
</dbReference>
<dbReference type="InterPro" id="IPR036772">
    <property type="entry name" value="SRCR-like_dom_sf"/>
</dbReference>
<feature type="disulfide bond" evidence="5">
    <location>
        <begin position="31"/>
        <end position="92"/>
    </location>
</feature>
<dbReference type="PROSITE" id="PS00420">
    <property type="entry name" value="SRCR_1"/>
    <property type="match status" value="2"/>
</dbReference>
<dbReference type="SMART" id="SM00202">
    <property type="entry name" value="SR"/>
    <property type="match status" value="3"/>
</dbReference>
<reference evidence="7 8" key="1">
    <citation type="submission" date="2018-10" db="EMBL/GenBank/DDBJ databases">
        <title>Genome assembly for a Yunnan-Guizhou Plateau 3E fish, Anabarilius grahami (Regan), and its evolutionary and genetic applications.</title>
        <authorList>
            <person name="Jiang W."/>
        </authorList>
    </citation>
    <scope>NUCLEOTIDE SEQUENCE [LARGE SCALE GENOMIC DNA]</scope>
    <source>
        <strain evidence="7">AG-KIZ</strain>
        <tissue evidence="7">Muscle</tissue>
    </source>
</reference>
<evidence type="ECO:0000256" key="2">
    <source>
        <dbReference type="ARBA" id="ARBA00022737"/>
    </source>
</evidence>
<dbReference type="PRINTS" id="PR00258">
    <property type="entry name" value="SPERACTRCPTR"/>
</dbReference>
<feature type="disulfide bond" evidence="5">
    <location>
        <begin position="235"/>
        <end position="296"/>
    </location>
</feature>
<keyword evidence="4" id="KW-0325">Glycoprotein</keyword>
<dbReference type="PROSITE" id="PS50287">
    <property type="entry name" value="SRCR_2"/>
    <property type="match status" value="3"/>
</dbReference>
<comment type="caution">
    <text evidence="7">The sequence shown here is derived from an EMBL/GenBank/DDBJ whole genome shotgun (WGS) entry which is preliminary data.</text>
</comment>
<feature type="disulfide bond" evidence="5">
    <location>
        <begin position="222"/>
        <end position="286"/>
    </location>
</feature>
<dbReference type="Gene3D" id="3.10.250.10">
    <property type="entry name" value="SRCR-like domain"/>
    <property type="match status" value="3"/>
</dbReference>
<evidence type="ECO:0000256" key="5">
    <source>
        <dbReference type="PROSITE-ProRule" id="PRU00196"/>
    </source>
</evidence>
<organism evidence="7 8">
    <name type="scientific">Anabarilius grahami</name>
    <name type="common">Kanglang fish</name>
    <name type="synonym">Barilius grahami</name>
    <dbReference type="NCBI Taxonomy" id="495550"/>
    <lineage>
        <taxon>Eukaryota</taxon>
        <taxon>Metazoa</taxon>
        <taxon>Chordata</taxon>
        <taxon>Craniata</taxon>
        <taxon>Vertebrata</taxon>
        <taxon>Euteleostomi</taxon>
        <taxon>Actinopterygii</taxon>
        <taxon>Neopterygii</taxon>
        <taxon>Teleostei</taxon>
        <taxon>Ostariophysi</taxon>
        <taxon>Cypriniformes</taxon>
        <taxon>Xenocyprididae</taxon>
        <taxon>Xenocypridinae</taxon>
        <taxon>Xenocypridinae incertae sedis</taxon>
        <taxon>Anabarilius</taxon>
    </lineage>
</organism>
<keyword evidence="3 5" id="KW-1015">Disulfide bond</keyword>
<evidence type="ECO:0000313" key="8">
    <source>
        <dbReference type="Proteomes" id="UP000281406"/>
    </source>
</evidence>
<dbReference type="SUPFAM" id="SSF56487">
    <property type="entry name" value="SRCR-like"/>
    <property type="match status" value="3"/>
</dbReference>
<feature type="disulfide bond" evidence="5">
    <location>
        <begin position="62"/>
        <end position="72"/>
    </location>
</feature>
<keyword evidence="2" id="KW-0677">Repeat</keyword>
<protein>
    <submittedName>
        <fullName evidence="7">Deleted in malignant brain tumors 1 protein</fullName>
    </submittedName>
</protein>